<proteinExistence type="inferred from homology"/>
<dbReference type="PANTHER" id="PTHR16517:SF7">
    <property type="entry name" value="PROTEIN KING TUBBY"/>
    <property type="match status" value="1"/>
</dbReference>
<dbReference type="Proteomes" id="UP000011081">
    <property type="component" value="Unassembled WGS sequence"/>
</dbReference>
<evidence type="ECO:0000256" key="1">
    <source>
        <dbReference type="ARBA" id="ARBA00007129"/>
    </source>
</evidence>
<evidence type="ECO:0000313" key="3">
    <source>
        <dbReference type="EMBL" id="ELA48461.1"/>
    </source>
</evidence>
<evidence type="ECO:0000313" key="4">
    <source>
        <dbReference type="Proteomes" id="UP000011081"/>
    </source>
</evidence>
<organism evidence="3 4">
    <name type="scientific">Vavraia culicis (isolate floridensis)</name>
    <name type="common">Microsporidian parasite</name>
    <dbReference type="NCBI Taxonomy" id="948595"/>
    <lineage>
        <taxon>Eukaryota</taxon>
        <taxon>Fungi</taxon>
        <taxon>Fungi incertae sedis</taxon>
        <taxon>Microsporidia</taxon>
        <taxon>Pleistophoridae</taxon>
        <taxon>Vavraia</taxon>
    </lineage>
</organism>
<protein>
    <recommendedName>
        <fullName evidence="2">Tubby C-terminal domain-containing protein</fullName>
    </recommendedName>
</protein>
<dbReference type="InterPro" id="IPR000007">
    <property type="entry name" value="Tubby_C"/>
</dbReference>
<dbReference type="Pfam" id="PF01167">
    <property type="entry name" value="Tub"/>
    <property type="match status" value="1"/>
</dbReference>
<dbReference type="Gene3D" id="3.20.90.10">
    <property type="entry name" value="Tubby Protein, Chain A"/>
    <property type="match status" value="1"/>
</dbReference>
<feature type="domain" description="Tubby C-terminal" evidence="2">
    <location>
        <begin position="138"/>
        <end position="232"/>
    </location>
</feature>
<dbReference type="SUPFAM" id="SSF54518">
    <property type="entry name" value="Tubby C-terminal domain-like"/>
    <property type="match status" value="1"/>
</dbReference>
<dbReference type="OMA" id="MNAYKTL"/>
<gene>
    <name evidence="3" type="ORF">VCUG_00070</name>
</gene>
<dbReference type="RefSeq" id="XP_008073090.1">
    <property type="nucleotide sequence ID" value="XM_008074899.1"/>
</dbReference>
<dbReference type="AlphaFoldDB" id="L2GXR5"/>
<dbReference type="GeneID" id="19877961"/>
<dbReference type="PANTHER" id="PTHR16517">
    <property type="entry name" value="TUBBY-RELATED"/>
    <property type="match status" value="1"/>
</dbReference>
<dbReference type="OrthoDB" id="8775810at2759"/>
<dbReference type="InterPro" id="IPR025659">
    <property type="entry name" value="Tubby-like_C"/>
</dbReference>
<reference evidence="4" key="1">
    <citation type="submission" date="2011-03" db="EMBL/GenBank/DDBJ databases">
        <title>The genome sequence of Vavraia culicis strain floridensis.</title>
        <authorList>
            <consortium name="The Broad Institute Genome Sequencing Platform"/>
            <person name="Cuomo C."/>
            <person name="Becnel J."/>
            <person name="Sanscrainte N."/>
            <person name="Young S.K."/>
            <person name="Zeng Q."/>
            <person name="Gargeya S."/>
            <person name="Fitzgerald M."/>
            <person name="Haas B."/>
            <person name="Abouelleil A."/>
            <person name="Alvarado L."/>
            <person name="Arachchi H.M."/>
            <person name="Berlin A."/>
            <person name="Chapman S.B."/>
            <person name="Gearin G."/>
            <person name="Goldberg J."/>
            <person name="Griggs A."/>
            <person name="Gujja S."/>
            <person name="Hansen M."/>
            <person name="Heiman D."/>
            <person name="Howarth C."/>
            <person name="Larimer J."/>
            <person name="Lui A."/>
            <person name="MacDonald P.J.P."/>
            <person name="McCowen C."/>
            <person name="Montmayeur A."/>
            <person name="Murphy C."/>
            <person name="Neiman D."/>
            <person name="Pearson M."/>
            <person name="Priest M."/>
            <person name="Roberts A."/>
            <person name="Saif S."/>
            <person name="Shea T."/>
            <person name="Sisk P."/>
            <person name="Stolte C."/>
            <person name="Sykes S."/>
            <person name="Wortman J."/>
            <person name="Nusbaum C."/>
            <person name="Birren B."/>
        </authorList>
    </citation>
    <scope>NUCLEOTIDE SEQUENCE [LARGE SCALE GENOMIC DNA]</scope>
    <source>
        <strain evidence="4">floridensis</strain>
    </source>
</reference>
<comment type="similarity">
    <text evidence="1">Belongs to the TUB family.</text>
</comment>
<dbReference type="InParanoid" id="L2GXR5"/>
<name>L2GXR5_VAVCU</name>
<dbReference type="EMBL" id="GL877404">
    <property type="protein sequence ID" value="ELA48461.1"/>
    <property type="molecule type" value="Genomic_DNA"/>
</dbReference>
<accession>L2GXR5</accession>
<dbReference type="STRING" id="948595.L2GXR5"/>
<sequence>MLVYETMNEQPFRFSAFNNDLLRLPPEKFKYLVSTARVNREIIMSGKVIKISNNSFAYHLEMSETRELLVMNAYKTLFGYSIYTFEKNHKLRKIGWLKVNLKKNEFVLYEGEKDTIIVKYANIMYDQKLFHDMEVIYTTEGDSVLERYNSNELDKIIRLANKKPRYNKDRDLYTLNYNNMSIIPSERNFQLVHPKLPDYINLSFGANSENDYKLNYSFPWNALQAFAISLTALLFES</sequence>
<dbReference type="HOGENOM" id="CLU_1171375_0_0_1"/>
<keyword evidence="4" id="KW-1185">Reference proteome</keyword>
<dbReference type="VEuPathDB" id="MicrosporidiaDB:VCUG_00070"/>
<evidence type="ECO:0000259" key="2">
    <source>
        <dbReference type="Pfam" id="PF01167"/>
    </source>
</evidence>